<organism evidence="1 2">
    <name type="scientific">Candidatus Moanibacter tarae</name>
    <dbReference type="NCBI Taxonomy" id="2200854"/>
    <lineage>
        <taxon>Bacteria</taxon>
        <taxon>Pseudomonadati</taxon>
        <taxon>Verrucomicrobiota</taxon>
        <taxon>Opitutia</taxon>
        <taxon>Puniceicoccales</taxon>
        <taxon>Puniceicoccales incertae sedis</taxon>
        <taxon>Candidatus Moanibacter</taxon>
    </lineage>
</organism>
<protein>
    <recommendedName>
        <fullName evidence="3">DUF4202 domain-containing protein</fullName>
    </recommendedName>
</protein>
<sequence>MRDRSKFESTIRKFDESNATDPHWEEYEGEKHKKELLYAQRMTRWMNKLYPDASEALQLAARAQHICRWEIPRSNYPKDRIGYLRWRNELKQFHADKAEEIMTTNGYRQQLIDRVRFLLLKKQLRTDRETQALEDVVCLVFLEYYLLDFASKHNEEKVVSILQKTWNKMSSIGHKASEEITFPPGLEVLVKRAIQTVDQ</sequence>
<name>A0A2Z4AF46_9BACT</name>
<gene>
    <name evidence="1" type="ORF">DF168_00767</name>
</gene>
<dbReference type="PANTHER" id="PTHR41729:SF1">
    <property type="entry name" value="GLUTAMYL-TRNA SYNTHETASE"/>
    <property type="match status" value="1"/>
</dbReference>
<dbReference type="InterPro" id="IPR025255">
    <property type="entry name" value="DUF4202"/>
</dbReference>
<evidence type="ECO:0008006" key="3">
    <source>
        <dbReference type="Google" id="ProtNLM"/>
    </source>
</evidence>
<dbReference type="Proteomes" id="UP000247465">
    <property type="component" value="Chromosome"/>
</dbReference>
<accession>A0A2Z4AF46</accession>
<dbReference type="PANTHER" id="PTHR41729">
    <property type="entry name" value="GLUTAMYL-TRNA SYNTHETASE"/>
    <property type="match status" value="1"/>
</dbReference>
<dbReference type="EMBL" id="CP029803">
    <property type="protein sequence ID" value="AWT59576.1"/>
    <property type="molecule type" value="Genomic_DNA"/>
</dbReference>
<proteinExistence type="predicted"/>
<dbReference type="AlphaFoldDB" id="A0A2Z4AF46"/>
<evidence type="ECO:0000313" key="2">
    <source>
        <dbReference type="Proteomes" id="UP000247465"/>
    </source>
</evidence>
<dbReference type="Pfam" id="PF13875">
    <property type="entry name" value="DUF4202"/>
    <property type="match status" value="1"/>
</dbReference>
<evidence type="ECO:0000313" key="1">
    <source>
        <dbReference type="EMBL" id="AWT59576.1"/>
    </source>
</evidence>
<reference evidence="1 2" key="1">
    <citation type="submission" date="2018-06" db="EMBL/GenBank/DDBJ databases">
        <title>Draft Genome Sequence of a Novel Marine Bacterium Related to the Verrucomicrobia.</title>
        <authorList>
            <person name="Vosseberg J."/>
            <person name="Martijn J."/>
            <person name="Ettema T.J.G."/>
        </authorList>
    </citation>
    <scope>NUCLEOTIDE SEQUENCE [LARGE SCALE GENOMIC DNA]</scope>
    <source>
        <strain evidence="1">TARA_B100001123</strain>
    </source>
</reference>
<dbReference type="KEGG" id="mtar:DF168_00767"/>